<dbReference type="SUPFAM" id="SSF63829">
    <property type="entry name" value="Calcium-dependent phosphotriesterase"/>
    <property type="match status" value="1"/>
</dbReference>
<evidence type="ECO:0000313" key="3">
    <source>
        <dbReference type="EMBL" id="EEF92211.1"/>
    </source>
</evidence>
<feature type="signal peptide" evidence="2">
    <location>
        <begin position="1"/>
        <end position="22"/>
    </location>
</feature>
<proteinExistence type="predicted"/>
<dbReference type="PANTHER" id="PTHR43547">
    <property type="entry name" value="TWO-COMPONENT HISTIDINE KINASE"/>
    <property type="match status" value="1"/>
</dbReference>
<protein>
    <submittedName>
        <fullName evidence="3">Two component regulator propeller</fullName>
    </submittedName>
</protein>
<dbReference type="HOGENOM" id="CLU_742930_0_0_10"/>
<feature type="non-terminal residue" evidence="3">
    <location>
        <position position="373"/>
    </location>
</feature>
<dbReference type="GO" id="GO:0000155">
    <property type="term" value="F:phosphorelay sensor kinase activity"/>
    <property type="evidence" value="ECO:0007669"/>
    <property type="project" value="TreeGrafter"/>
</dbReference>
<feature type="chain" id="PRO_5003160928" evidence="2">
    <location>
        <begin position="23"/>
        <end position="373"/>
    </location>
</feature>
<dbReference type="InterPro" id="IPR015943">
    <property type="entry name" value="WD40/YVTN_repeat-like_dom_sf"/>
</dbReference>
<keyword evidence="2" id="KW-0732">Signal</keyword>
<name>E2N771_9BACE</name>
<keyword evidence="1" id="KW-0597">Phosphoprotein</keyword>
<dbReference type="Pfam" id="PF07494">
    <property type="entry name" value="Reg_prop"/>
    <property type="match status" value="3"/>
</dbReference>
<comment type="caution">
    <text evidence="3">The sequence shown here is derived from an EMBL/GenBank/DDBJ whole genome shotgun (WGS) entry which is preliminary data.</text>
</comment>
<organism evidence="3 4">
    <name type="scientific">Bacteroides cellulosilyticus DSM 14838</name>
    <dbReference type="NCBI Taxonomy" id="537012"/>
    <lineage>
        <taxon>Bacteria</taxon>
        <taxon>Pseudomonadati</taxon>
        <taxon>Bacteroidota</taxon>
        <taxon>Bacteroidia</taxon>
        <taxon>Bacteroidales</taxon>
        <taxon>Bacteroidaceae</taxon>
        <taxon>Bacteroides</taxon>
    </lineage>
</organism>
<evidence type="ECO:0000313" key="4">
    <source>
        <dbReference type="Proteomes" id="UP000003711"/>
    </source>
</evidence>
<evidence type="ECO:0000256" key="2">
    <source>
        <dbReference type="SAM" id="SignalP"/>
    </source>
</evidence>
<dbReference type="RefSeq" id="WP_007209510.1">
    <property type="nucleotide sequence ID" value="NZ_EQ973486.1"/>
</dbReference>
<reference evidence="3 4" key="1">
    <citation type="submission" date="2008-12" db="EMBL/GenBank/DDBJ databases">
        <authorList>
            <person name="Fulton L."/>
            <person name="Clifton S."/>
            <person name="Fulton B."/>
            <person name="Xu J."/>
            <person name="Minx P."/>
            <person name="Pepin K.H."/>
            <person name="Johnson M."/>
            <person name="Bhonagiri V."/>
            <person name="Nash W.E."/>
            <person name="Mardis E.R."/>
            <person name="Wilson R.K."/>
        </authorList>
    </citation>
    <scope>NUCLEOTIDE SEQUENCE [LARGE SCALE GENOMIC DNA]</scope>
    <source>
        <strain evidence="3 4">DSM 14838</strain>
    </source>
</reference>
<dbReference type="AlphaFoldDB" id="E2N771"/>
<accession>E2N771</accession>
<gene>
    <name evidence="3" type="ORF">BACCELL_00113</name>
</gene>
<dbReference type="PANTHER" id="PTHR43547:SF2">
    <property type="entry name" value="HYBRID SIGNAL TRANSDUCTION HISTIDINE KINASE C"/>
    <property type="match status" value="1"/>
</dbReference>
<dbReference type="Gene3D" id="2.130.10.10">
    <property type="entry name" value="YVTN repeat-like/Quinoprotein amine dehydrogenase"/>
    <property type="match status" value="2"/>
</dbReference>
<sequence length="373" mass="43429">MKAFYLLLSIFLYASNLSEALASDFSFKYRLEILSMNQGLSQHDISSIAQDRYGFIWIATYDGLLRYDGYTFKTYRFDDTNPKSISDNRILSIYLDSAENLWIGTEGGGLNLYNYDLEEFSKFKFSENPLDNNIYSIYEDNEHNLWAGTGCGVYKLNYSPENRELRITPIVSNFEEMTNARAIYRNSKDEMILGTTIGLYTLNPNNTPPSHSHILPQKLPNITSSIFAIETLDDKHLLLGGYEGLFLYHRDTHQIEKILTSYQQLERIHTIRKQSEDTFLIGTENAGILTLTYQKQSYRIEKLATDENEYLEKSIIKAIFIDNMQNLWIGTGTNGVGRLNLLSPHFYRFFDVKKEDRNFIRAFYKDRANRMWI</sequence>
<evidence type="ECO:0000256" key="1">
    <source>
        <dbReference type="ARBA" id="ARBA00022553"/>
    </source>
</evidence>
<dbReference type="EMBL" id="ACCH01000010">
    <property type="protein sequence ID" value="EEF92211.1"/>
    <property type="molecule type" value="Genomic_DNA"/>
</dbReference>
<reference evidence="3 4" key="2">
    <citation type="submission" date="2009-01" db="EMBL/GenBank/DDBJ databases">
        <title>Draft genome sequence of Bacteroides cellulosilyticus (DSM 14838).</title>
        <authorList>
            <person name="Sudarsanam P."/>
            <person name="Ley R."/>
            <person name="Guruge J."/>
            <person name="Turnbaugh P.J."/>
            <person name="Mahowald M."/>
            <person name="Liep D."/>
            <person name="Gordon J."/>
        </authorList>
    </citation>
    <scope>NUCLEOTIDE SEQUENCE [LARGE SCALE GENOMIC DNA]</scope>
    <source>
        <strain evidence="3 4">DSM 14838</strain>
    </source>
</reference>
<dbReference type="InterPro" id="IPR011110">
    <property type="entry name" value="Reg_prop"/>
</dbReference>
<dbReference type="Proteomes" id="UP000003711">
    <property type="component" value="Unassembled WGS sequence"/>
</dbReference>